<dbReference type="RefSeq" id="WP_070993732.1">
    <property type="nucleotide sequence ID" value="NZ_CBCSHD010000006.1"/>
</dbReference>
<evidence type="ECO:0000313" key="4">
    <source>
        <dbReference type="EMBL" id="OHU93577.1"/>
    </source>
</evidence>
<evidence type="ECO:0000256" key="1">
    <source>
        <dbReference type="ARBA" id="ARBA00023211"/>
    </source>
</evidence>
<dbReference type="GO" id="GO:0005737">
    <property type="term" value="C:cytoplasm"/>
    <property type="evidence" value="ECO:0007669"/>
    <property type="project" value="TreeGrafter"/>
</dbReference>
<dbReference type="GO" id="GO:0009432">
    <property type="term" value="P:SOS response"/>
    <property type="evidence" value="ECO:0007669"/>
    <property type="project" value="TreeGrafter"/>
</dbReference>
<dbReference type="PROSITE" id="PS50975">
    <property type="entry name" value="ATP_GRASP"/>
    <property type="match status" value="1"/>
</dbReference>
<comment type="caution">
    <text evidence="4">The sequence shown here is derived from an EMBL/GenBank/DDBJ whole genome shotgun (WGS) entry which is preliminary data.</text>
</comment>
<evidence type="ECO:0000256" key="2">
    <source>
        <dbReference type="PROSITE-ProRule" id="PRU00409"/>
    </source>
</evidence>
<keyword evidence="5" id="KW-1185">Reference proteome</keyword>
<name>A0A1S1MXR5_9GAMM</name>
<accession>A0A1S1MXR5</accession>
<dbReference type="STRING" id="327939.BIW53_19760"/>
<feature type="domain" description="ATP-grasp" evidence="3">
    <location>
        <begin position="77"/>
        <end position="272"/>
    </location>
</feature>
<dbReference type="Pfam" id="PF08443">
    <property type="entry name" value="RimK"/>
    <property type="match status" value="1"/>
</dbReference>
<dbReference type="InterPro" id="IPR013651">
    <property type="entry name" value="ATP-grasp_RimK-type"/>
</dbReference>
<gene>
    <name evidence="4" type="ORF">BIW53_19760</name>
</gene>
<organism evidence="4 5">
    <name type="scientific">Pseudoalteromonas byunsanensis</name>
    <dbReference type="NCBI Taxonomy" id="327939"/>
    <lineage>
        <taxon>Bacteria</taxon>
        <taxon>Pseudomonadati</taxon>
        <taxon>Pseudomonadota</taxon>
        <taxon>Gammaproteobacteria</taxon>
        <taxon>Alteromonadales</taxon>
        <taxon>Pseudoalteromonadaceae</taxon>
        <taxon>Pseudoalteromonas</taxon>
    </lineage>
</organism>
<dbReference type="SUPFAM" id="SSF56059">
    <property type="entry name" value="Glutathione synthetase ATP-binding domain-like"/>
    <property type="match status" value="1"/>
</dbReference>
<dbReference type="OrthoDB" id="6283437at2"/>
<dbReference type="EMBL" id="MNAN01000037">
    <property type="protein sequence ID" value="OHU93577.1"/>
    <property type="molecule type" value="Genomic_DNA"/>
</dbReference>
<dbReference type="Gene3D" id="3.30.470.20">
    <property type="entry name" value="ATP-grasp fold, B domain"/>
    <property type="match status" value="1"/>
</dbReference>
<dbReference type="AlphaFoldDB" id="A0A1S1MXR5"/>
<proteinExistence type="predicted"/>
<dbReference type="InterPro" id="IPR013815">
    <property type="entry name" value="ATP_grasp_subdomain_1"/>
</dbReference>
<evidence type="ECO:0000259" key="3">
    <source>
        <dbReference type="PROSITE" id="PS50975"/>
    </source>
</evidence>
<protein>
    <recommendedName>
        <fullName evidence="3">ATP-grasp domain-containing protein</fullName>
    </recommendedName>
</protein>
<dbReference type="Proteomes" id="UP000180253">
    <property type="component" value="Unassembled WGS sequence"/>
</dbReference>
<dbReference type="InterPro" id="IPR011761">
    <property type="entry name" value="ATP-grasp"/>
</dbReference>
<dbReference type="GO" id="GO:0046872">
    <property type="term" value="F:metal ion binding"/>
    <property type="evidence" value="ECO:0007669"/>
    <property type="project" value="InterPro"/>
</dbReference>
<dbReference type="GO" id="GO:0005524">
    <property type="term" value="F:ATP binding"/>
    <property type="evidence" value="ECO:0007669"/>
    <property type="project" value="UniProtKB-UniRule"/>
</dbReference>
<keyword evidence="2" id="KW-0547">Nucleotide-binding</keyword>
<keyword evidence="1" id="KW-0464">Manganese</keyword>
<sequence length="274" mass="31416">MENNIKCLIQACDAVGFEYEFIDLDQNFVRVKMDKGWQYFELNKTAFNSEVAFCICGDKSHTYQLLKDVVRVPKTLDFLDFNVAAKYSQYKHCNSIAAALARIDEELEYPVVVKRNKGALGNNVFLCHDAIEAETALKEIFNHHSKSYDYLALAQEFVATKAEYRLLCAYGEPMFAYRRGNAAASFNVKYWENGEQAIHVTDEGLFKQLADFVAPIHNEFPMGWVGYDIIVDDKDDMYLIELNASPQFNNFIETNSIEPVIDLYKKALQVLNQT</sequence>
<reference evidence="4 5" key="1">
    <citation type="submission" date="2016-10" db="EMBL/GenBank/DDBJ databases">
        <title>Pseudoalteromonas amylolytica sp. nov., isolated from the surface seawater.</title>
        <authorList>
            <person name="Wu Y.-H."/>
            <person name="Cheng H."/>
            <person name="Jin X.-B."/>
            <person name="Wang C.-S."/>
            <person name="Xu X.-W."/>
        </authorList>
    </citation>
    <scope>NUCLEOTIDE SEQUENCE [LARGE SCALE GENOMIC DNA]</scope>
    <source>
        <strain evidence="4 5">JCM 12483</strain>
    </source>
</reference>
<dbReference type="GO" id="GO:0018169">
    <property type="term" value="F:ribosomal S6-glutamic acid ligase activity"/>
    <property type="evidence" value="ECO:0007669"/>
    <property type="project" value="TreeGrafter"/>
</dbReference>
<dbReference type="PANTHER" id="PTHR21621">
    <property type="entry name" value="RIBOSOMAL PROTEIN S6 MODIFICATION PROTEIN"/>
    <property type="match status" value="1"/>
</dbReference>
<dbReference type="Gene3D" id="3.30.1490.20">
    <property type="entry name" value="ATP-grasp fold, A domain"/>
    <property type="match status" value="1"/>
</dbReference>
<dbReference type="PANTHER" id="PTHR21621:SF0">
    <property type="entry name" value="BETA-CITRYLGLUTAMATE SYNTHASE B-RELATED"/>
    <property type="match status" value="1"/>
</dbReference>
<keyword evidence="2" id="KW-0067">ATP-binding</keyword>
<evidence type="ECO:0000313" key="5">
    <source>
        <dbReference type="Proteomes" id="UP000180253"/>
    </source>
</evidence>